<organism evidence="2">
    <name type="scientific">Wrightia religiosa</name>
    <dbReference type="NCBI Taxonomy" id="429305"/>
    <lineage>
        <taxon>Eukaryota</taxon>
        <taxon>Viridiplantae</taxon>
        <taxon>Streptophyta</taxon>
        <taxon>Embryophyta</taxon>
        <taxon>Tracheophyta</taxon>
        <taxon>Spermatophyta</taxon>
        <taxon>Magnoliopsida</taxon>
        <taxon>eudicotyledons</taxon>
        <taxon>Gunneridae</taxon>
        <taxon>Pentapetalae</taxon>
        <taxon>asterids</taxon>
        <taxon>lamiids</taxon>
        <taxon>Gentianales</taxon>
        <taxon>Apocynaceae</taxon>
        <taxon>Apocynoideae</taxon>
        <taxon>Wrightieae</taxon>
        <taxon>Wrightia</taxon>
    </lineage>
</organism>
<proteinExistence type="predicted"/>
<evidence type="ECO:0000313" key="2">
    <source>
        <dbReference type="EMBL" id="AHC03344.1"/>
    </source>
</evidence>
<keyword evidence="1" id="KW-0732">Signal</keyword>
<protein>
    <submittedName>
        <fullName evidence="2">Alpha amylase inhibitor Wrightide R3</fullName>
    </submittedName>
</protein>
<feature type="chain" id="PRO_5004743046" evidence="1">
    <location>
        <begin position="19"/>
        <end position="87"/>
    </location>
</feature>
<gene>
    <name evidence="2" type="primary">wR3</name>
</gene>
<sequence>MAKLACFLMLLLVASVFELQVAVEIGLPRATISRKMLSKPEVLISIINLPVNNENVACAQKGEYCSVYLQCCKPYRCTQPVIGGICA</sequence>
<name>V5W7Y2_9GENT</name>
<accession>V5W7Y2</accession>
<feature type="signal peptide" evidence="1">
    <location>
        <begin position="1"/>
        <end position="18"/>
    </location>
</feature>
<dbReference type="AlphaFoldDB" id="V5W7Y2"/>
<dbReference type="EMBL" id="KF679828">
    <property type="protein sequence ID" value="AHC03344.1"/>
    <property type="molecule type" value="Genomic_DNA"/>
</dbReference>
<evidence type="ECO:0000256" key="1">
    <source>
        <dbReference type="SAM" id="SignalP"/>
    </source>
</evidence>
<reference evidence="2" key="1">
    <citation type="submission" date="2013-09" db="EMBL/GenBank/DDBJ databases">
        <title>Wrightides: A family of Cystine Knot Small Proteinaceous Alpha-Amylase Inhibitors.</title>
        <authorList>
            <person name="Nguyen P.Q.T."/>
            <person name="Tam J.P."/>
        </authorList>
    </citation>
    <scope>NUCLEOTIDE SEQUENCE</scope>
</reference>